<accession>A0A0G4P4H5</accession>
<dbReference type="EMBL" id="HG793138">
    <property type="protein sequence ID" value="CRL21226.1"/>
    <property type="molecule type" value="Genomic_DNA"/>
</dbReference>
<name>A0A0G4P4H5_PENC3</name>
<gene>
    <name evidence="1" type="ORF">PCAMFM013_S005g000390</name>
</gene>
<dbReference type="Proteomes" id="UP000053732">
    <property type="component" value="Unassembled WGS sequence"/>
</dbReference>
<proteinExistence type="predicted"/>
<reference evidence="1 2" key="1">
    <citation type="journal article" date="2014" name="Nat. Commun.">
        <title>Multiple recent horizontal transfers of a large genomic region in cheese making fungi.</title>
        <authorList>
            <person name="Cheeseman K."/>
            <person name="Ropars J."/>
            <person name="Renault P."/>
            <person name="Dupont J."/>
            <person name="Gouzy J."/>
            <person name="Branca A."/>
            <person name="Abraham A.L."/>
            <person name="Ceppi M."/>
            <person name="Conseiller E."/>
            <person name="Debuchy R."/>
            <person name="Malagnac F."/>
            <person name="Goarin A."/>
            <person name="Silar P."/>
            <person name="Lacoste S."/>
            <person name="Sallet E."/>
            <person name="Bensimon A."/>
            <person name="Giraud T."/>
            <person name="Brygoo Y."/>
        </authorList>
    </citation>
    <scope>NUCLEOTIDE SEQUENCE [LARGE SCALE GENOMIC DNA]</scope>
    <source>
        <strain evidence="2">FM 013</strain>
    </source>
</reference>
<protein>
    <submittedName>
        <fullName evidence="1">Str. FM013</fullName>
    </submittedName>
</protein>
<evidence type="ECO:0000313" key="2">
    <source>
        <dbReference type="Proteomes" id="UP000053732"/>
    </source>
</evidence>
<organism evidence="1 2">
    <name type="scientific">Penicillium camemberti (strain FM 013)</name>
    <dbReference type="NCBI Taxonomy" id="1429867"/>
    <lineage>
        <taxon>Eukaryota</taxon>
        <taxon>Fungi</taxon>
        <taxon>Dikarya</taxon>
        <taxon>Ascomycota</taxon>
        <taxon>Pezizomycotina</taxon>
        <taxon>Eurotiomycetes</taxon>
        <taxon>Eurotiomycetidae</taxon>
        <taxon>Eurotiales</taxon>
        <taxon>Aspergillaceae</taxon>
        <taxon>Penicillium</taxon>
    </lineage>
</organism>
<sequence length="55" mass="6327">MLKVCSLRLSQIRANYRQPDNKPSDIRPQILRSYMVNGPSGRVDLALSRNTRRQG</sequence>
<evidence type="ECO:0000313" key="1">
    <source>
        <dbReference type="EMBL" id="CRL21226.1"/>
    </source>
</evidence>
<keyword evidence="2" id="KW-1185">Reference proteome</keyword>
<dbReference type="AlphaFoldDB" id="A0A0G4P4H5"/>